<dbReference type="EMBL" id="KQ085995">
    <property type="protein sequence ID" value="KLO11649.1"/>
    <property type="molecule type" value="Genomic_DNA"/>
</dbReference>
<dbReference type="CDD" id="cd21037">
    <property type="entry name" value="MLKL_NTD"/>
    <property type="match status" value="1"/>
</dbReference>
<reference evidence="3 4" key="1">
    <citation type="submission" date="2015-04" db="EMBL/GenBank/DDBJ databases">
        <title>Complete genome sequence of Schizopora paradoxa KUC8140, a cosmopolitan wood degrader in East Asia.</title>
        <authorList>
            <consortium name="DOE Joint Genome Institute"/>
            <person name="Min B."/>
            <person name="Park H."/>
            <person name="Jang Y."/>
            <person name="Kim J.-J."/>
            <person name="Kim K.H."/>
            <person name="Pangilinan J."/>
            <person name="Lipzen A."/>
            <person name="Riley R."/>
            <person name="Grigoriev I.V."/>
            <person name="Spatafora J.W."/>
            <person name="Choi I.-G."/>
        </authorList>
    </citation>
    <scope>NUCLEOTIDE SEQUENCE [LARGE SCALE GENOMIC DNA]</scope>
    <source>
        <strain evidence="3 4">KUC8140</strain>
    </source>
</reference>
<evidence type="ECO:0000256" key="1">
    <source>
        <dbReference type="SAM" id="MobiDB-lite"/>
    </source>
</evidence>
<dbReference type="InterPro" id="IPR059179">
    <property type="entry name" value="MLKL-like_MCAfunc"/>
</dbReference>
<gene>
    <name evidence="3" type="ORF">SCHPADRAFT_461161</name>
</gene>
<evidence type="ECO:0000313" key="3">
    <source>
        <dbReference type="EMBL" id="KLO11649.1"/>
    </source>
</evidence>
<dbReference type="InterPro" id="IPR054000">
    <property type="entry name" value="MLKL_N"/>
</dbReference>
<keyword evidence="4" id="KW-1185">Reference proteome</keyword>
<dbReference type="OrthoDB" id="3268478at2759"/>
<dbReference type="Pfam" id="PF22215">
    <property type="entry name" value="MLKL_N"/>
    <property type="match status" value="1"/>
</dbReference>
<dbReference type="Proteomes" id="UP000053477">
    <property type="component" value="Unassembled WGS sequence"/>
</dbReference>
<dbReference type="InterPro" id="IPR036537">
    <property type="entry name" value="Adaptor_Cbl_N_dom_sf"/>
</dbReference>
<dbReference type="GO" id="GO:0007166">
    <property type="term" value="P:cell surface receptor signaling pathway"/>
    <property type="evidence" value="ECO:0007669"/>
    <property type="project" value="InterPro"/>
</dbReference>
<name>A0A0H2RIM6_9AGAM</name>
<feature type="domain" description="Mixed lineage kinase" evidence="2">
    <location>
        <begin position="48"/>
        <end position="147"/>
    </location>
</feature>
<organism evidence="3 4">
    <name type="scientific">Schizopora paradoxa</name>
    <dbReference type="NCBI Taxonomy" id="27342"/>
    <lineage>
        <taxon>Eukaryota</taxon>
        <taxon>Fungi</taxon>
        <taxon>Dikarya</taxon>
        <taxon>Basidiomycota</taxon>
        <taxon>Agaricomycotina</taxon>
        <taxon>Agaricomycetes</taxon>
        <taxon>Hymenochaetales</taxon>
        <taxon>Schizoporaceae</taxon>
        <taxon>Schizopora</taxon>
    </lineage>
</organism>
<evidence type="ECO:0000259" key="2">
    <source>
        <dbReference type="Pfam" id="PF22215"/>
    </source>
</evidence>
<dbReference type="InParanoid" id="A0A0H2RIM6"/>
<feature type="region of interest" description="Disordered" evidence="1">
    <location>
        <begin position="173"/>
        <end position="192"/>
    </location>
</feature>
<dbReference type="Gene3D" id="1.20.930.20">
    <property type="entry name" value="Adaptor protein Cbl, N-terminal domain"/>
    <property type="match status" value="1"/>
</dbReference>
<evidence type="ECO:0000313" key="4">
    <source>
        <dbReference type="Proteomes" id="UP000053477"/>
    </source>
</evidence>
<sequence>MPLKAIRTKVRPKDVVLAVTSIAAVVADVAEMASFPPVRAAATVLLVILQTIQEIESNKESCHRLARRAARLLLDLKHRMEGRWDTAPKALVENILEFEKVLESIRDFMQDLAKVKWMGRLLQKSAIEESLNRYYEMLDEAEKSFQISSLVEIHYAVGLLQERNPERKLLTAKADEKEAESDPPPLYEVVTDPASDSPATLDVLEEKMQLVKIDDNGAGQIVSMTSTEVISADEAQALEDEIARLDNFGFKRLHQSEVRLKSSMKGTGSSSFWSGCSVADISGQRSIIKRYESSEEEDGKIVAKKRWLHDVKRLKELFHPNLPQMSAFSADNAATPFIVLADVKLRDPNVYLLNFLQNRSIADCVAQMLRMYRDVSSAILYAQRQLKLNENETQNFVSEASYSLDSDGNVMVGLPPPKNSNSVTIYAYGLTDSLLKNTLNYLPTEDHLVSLKGTSDCDKITELREKYTHFRAIALNLLPKGGDSPALVEALEEFLDDEEEEDGCRSLVRLRELKIDAGGHDHSWHEGVHACSVQFDVGDVGYISGANVDLLDKKRFNSFVKIGNVLERTRASTSENSNVQLPVASQIPVVREASGMQTQWVNGFFNRQDVYPFILPGELEGWPLSLNAQEEISIIVRHTARMESVNEAWRFLIREARSIANNAGVKPQDIILITSSVRGETYTVKHFGYVPFQSSGTPYGMGMNHPHAHAHNHHFGFGQHPQFGNPGMHGSSGHFHHSPFPPPVPQLLYLFTSSRSDFKAFWSSNPSAASAPANKREPLPRDISEQIGWPEAYINYIQLSKEDFDDRT</sequence>
<proteinExistence type="predicted"/>
<protein>
    <recommendedName>
        <fullName evidence="2">Mixed lineage kinase domain-containing protein</fullName>
    </recommendedName>
</protein>
<accession>A0A0H2RIM6</accession>
<dbReference type="AlphaFoldDB" id="A0A0H2RIM6"/>